<dbReference type="HOGENOM" id="CLU_100577_0_0_5"/>
<dbReference type="InterPro" id="IPR029063">
    <property type="entry name" value="SAM-dependent_MTases_sf"/>
</dbReference>
<keyword evidence="2" id="KW-1185">Reference proteome</keyword>
<accession>A3SM65</accession>
<evidence type="ECO:0000313" key="1">
    <source>
        <dbReference type="EMBL" id="EAP78446.1"/>
    </source>
</evidence>
<reference evidence="1 2" key="1">
    <citation type="submission" date="2005-12" db="EMBL/GenBank/DDBJ databases">
        <authorList>
            <person name="Moran M.A."/>
            <person name="Ferriera S."/>
            <person name="Johnson J."/>
            <person name="Kravitz S."/>
            <person name="Halpern A."/>
            <person name="Remington K."/>
            <person name="Beeson K."/>
            <person name="Tran B."/>
            <person name="Rogers Y.-H."/>
            <person name="Friedman R."/>
            <person name="Venter J.C."/>
        </authorList>
    </citation>
    <scope>NUCLEOTIDE SEQUENCE [LARGE SCALE GENOMIC DNA]</scope>
    <source>
        <strain evidence="2">ATCC BAA-591 / DSM 15170 / ISM</strain>
    </source>
</reference>
<dbReference type="Pfam" id="PF13489">
    <property type="entry name" value="Methyltransf_23"/>
    <property type="match status" value="1"/>
</dbReference>
<sequence length="224" mass="25414">MVRYRRQLVLNRLAEYAPKVIVEVGCGSEMQAAAYAAQGGSWESWTVVEPSQEFSDIARRNELPNFNVVQGFFEDVVDEMPTDPDFILCSGLLHEVPDADRLLSSVRERMGRNTVLHVNVPNARSMHRLLARSMGLILDLKSISARNKSLQQPRVYDLEDLTDQMEGHGLTIFKQGGILVKPFTHKQMEPLPEMLGREVMDGLFRLGEEMPEIASEIYVEARLR</sequence>
<dbReference type="Gene3D" id="3.40.50.150">
    <property type="entry name" value="Vaccinia Virus protein VP39"/>
    <property type="match status" value="1"/>
</dbReference>
<evidence type="ECO:0008006" key="3">
    <source>
        <dbReference type="Google" id="ProtNLM"/>
    </source>
</evidence>
<proteinExistence type="predicted"/>
<dbReference type="CDD" id="cd02440">
    <property type="entry name" value="AdoMet_MTases"/>
    <property type="match status" value="1"/>
</dbReference>
<evidence type="ECO:0000313" key="2">
    <source>
        <dbReference type="Proteomes" id="UP000005954"/>
    </source>
</evidence>
<dbReference type="EMBL" id="AALY01000001">
    <property type="protein sequence ID" value="EAP78446.1"/>
    <property type="molecule type" value="Genomic_DNA"/>
</dbReference>
<name>A3SM65_ROSNI</name>
<protein>
    <recommendedName>
        <fullName evidence="3">Methyltransferase domain-containing protein</fullName>
    </recommendedName>
</protein>
<dbReference type="STRING" id="89187.ISM_09115"/>
<dbReference type="eggNOG" id="COG2227">
    <property type="taxonomic scope" value="Bacteria"/>
</dbReference>
<dbReference type="SUPFAM" id="SSF53335">
    <property type="entry name" value="S-adenosyl-L-methionine-dependent methyltransferases"/>
    <property type="match status" value="1"/>
</dbReference>
<dbReference type="Proteomes" id="UP000005954">
    <property type="component" value="Unassembled WGS sequence"/>
</dbReference>
<comment type="caution">
    <text evidence="1">The sequence shown here is derived from an EMBL/GenBank/DDBJ whole genome shotgun (WGS) entry which is preliminary data.</text>
</comment>
<organism evidence="1 2">
    <name type="scientific">Roseovarius nubinhibens (strain ATCC BAA-591 / DSM 15170 / ISM)</name>
    <dbReference type="NCBI Taxonomy" id="89187"/>
    <lineage>
        <taxon>Bacteria</taxon>
        <taxon>Pseudomonadati</taxon>
        <taxon>Pseudomonadota</taxon>
        <taxon>Alphaproteobacteria</taxon>
        <taxon>Rhodobacterales</taxon>
        <taxon>Roseobacteraceae</taxon>
        <taxon>Roseovarius</taxon>
    </lineage>
</organism>
<dbReference type="AlphaFoldDB" id="A3SM65"/>
<gene>
    <name evidence="1" type="ORF">ISM_09115</name>
</gene>